<protein>
    <submittedName>
        <fullName evidence="2">GCN5 family acetyltransferase</fullName>
    </submittedName>
</protein>
<evidence type="ECO:0000313" key="2">
    <source>
        <dbReference type="EMBL" id="KRG62963.1"/>
    </source>
</evidence>
<dbReference type="GO" id="GO:0016747">
    <property type="term" value="F:acyltransferase activity, transferring groups other than amino-acyl groups"/>
    <property type="evidence" value="ECO:0007669"/>
    <property type="project" value="InterPro"/>
</dbReference>
<comment type="caution">
    <text evidence="2">The sequence shown here is derived from an EMBL/GenBank/DDBJ whole genome shotgun (WGS) entry which is preliminary data.</text>
</comment>
<dbReference type="InterPro" id="IPR000182">
    <property type="entry name" value="GNAT_dom"/>
</dbReference>
<dbReference type="CDD" id="cd04301">
    <property type="entry name" value="NAT_SF"/>
    <property type="match status" value="1"/>
</dbReference>
<evidence type="ECO:0000313" key="3">
    <source>
        <dbReference type="Proteomes" id="UP000050864"/>
    </source>
</evidence>
<dbReference type="Pfam" id="PF13527">
    <property type="entry name" value="Acetyltransf_9"/>
    <property type="match status" value="1"/>
</dbReference>
<dbReference type="PANTHER" id="PTHR43617:SF2">
    <property type="entry name" value="UPF0039 PROTEIN SLL0451"/>
    <property type="match status" value="1"/>
</dbReference>
<dbReference type="InterPro" id="IPR016181">
    <property type="entry name" value="Acyl_CoA_acyltransferase"/>
</dbReference>
<reference evidence="2 3" key="1">
    <citation type="submission" date="2015-05" db="EMBL/GenBank/DDBJ databases">
        <title>Genome sequencing and analysis of members of genus Stenotrophomonas.</title>
        <authorList>
            <person name="Patil P.P."/>
            <person name="Midha S."/>
            <person name="Patil P.B."/>
        </authorList>
    </citation>
    <scope>NUCLEOTIDE SEQUENCE [LARGE SCALE GENOMIC DNA]</scope>
    <source>
        <strain evidence="2 3">DSM 18929</strain>
    </source>
</reference>
<name>A0A0R0CC23_9GAMM</name>
<keyword evidence="2" id="KW-0808">Transferase</keyword>
<dbReference type="SUPFAM" id="SSF55729">
    <property type="entry name" value="Acyl-CoA N-acyltransferases (Nat)"/>
    <property type="match status" value="1"/>
</dbReference>
<dbReference type="EMBL" id="LDJI01000027">
    <property type="protein sequence ID" value="KRG62963.1"/>
    <property type="molecule type" value="Genomic_DNA"/>
</dbReference>
<keyword evidence="3" id="KW-1185">Reference proteome</keyword>
<dbReference type="PANTHER" id="PTHR43617">
    <property type="entry name" value="L-AMINO ACID N-ACETYLTRANSFERASE"/>
    <property type="match status" value="1"/>
</dbReference>
<dbReference type="AlphaFoldDB" id="A0A0R0CC23"/>
<feature type="domain" description="N-acetyltransferase" evidence="1">
    <location>
        <begin position="1"/>
        <end position="146"/>
    </location>
</feature>
<dbReference type="InterPro" id="IPR050276">
    <property type="entry name" value="MshD_Acetyltransferase"/>
</dbReference>
<dbReference type="Gene3D" id="3.40.630.30">
    <property type="match status" value="1"/>
</dbReference>
<evidence type="ECO:0000259" key="1">
    <source>
        <dbReference type="PROSITE" id="PS51186"/>
    </source>
</evidence>
<dbReference type="PROSITE" id="PS51186">
    <property type="entry name" value="GNAT"/>
    <property type="match status" value="1"/>
</dbReference>
<dbReference type="STRING" id="405444.ABB26_14455"/>
<gene>
    <name evidence="2" type="ORF">ABB26_14455</name>
</gene>
<dbReference type="Proteomes" id="UP000050864">
    <property type="component" value="Unassembled WGS sequence"/>
</dbReference>
<organism evidence="2 3">
    <name type="scientific">Stenotrophomonas humi</name>
    <dbReference type="NCBI Taxonomy" id="405444"/>
    <lineage>
        <taxon>Bacteria</taxon>
        <taxon>Pseudomonadati</taxon>
        <taxon>Pseudomonadota</taxon>
        <taxon>Gammaproteobacteria</taxon>
        <taxon>Lysobacterales</taxon>
        <taxon>Lysobacteraceae</taxon>
        <taxon>Stenotrophomonas</taxon>
    </lineage>
</organism>
<dbReference type="PATRIC" id="fig|405444.3.peg.1997"/>
<sequence>MLIRDELPDDVEAIDRITRAAFADQPYSSHTEQFIVAALREAGQLTLSLVALKGDEVIGHVAASPVTLSSGDTGWHGLGPISVAPAHQQHGVGSALMRAAIARLQAMGSAGCVLLGEPAYYARFGFRADPALVLPGVPAEYFQLLSFSGEPPVAQVHYHDAFEATA</sequence>
<accession>A0A0R0CC23</accession>
<proteinExistence type="predicted"/>